<comment type="subcellular location">
    <subcellularLocation>
        <location evidence="1">Secreted</location>
    </subcellularLocation>
</comment>
<evidence type="ECO:0000313" key="10">
    <source>
        <dbReference type="Proteomes" id="UP001187192"/>
    </source>
</evidence>
<gene>
    <name evidence="9" type="ORF">TIFTF001_012631</name>
</gene>
<keyword evidence="4 8" id="KW-0732">Signal</keyword>
<dbReference type="GO" id="GO:0016042">
    <property type="term" value="P:lipid catabolic process"/>
    <property type="evidence" value="ECO:0007669"/>
    <property type="project" value="UniProtKB-KW"/>
</dbReference>
<dbReference type="InterPro" id="IPR001087">
    <property type="entry name" value="GDSL"/>
</dbReference>
<keyword evidence="7" id="KW-0443">Lipid metabolism</keyword>
<evidence type="ECO:0000256" key="5">
    <source>
        <dbReference type="ARBA" id="ARBA00022801"/>
    </source>
</evidence>
<dbReference type="PANTHER" id="PTHR45650:SF3">
    <property type="entry name" value="OS01G0748500 PROTEIN"/>
    <property type="match status" value="1"/>
</dbReference>
<reference evidence="9" key="1">
    <citation type="submission" date="2023-07" db="EMBL/GenBank/DDBJ databases">
        <title>draft genome sequence of fig (Ficus carica).</title>
        <authorList>
            <person name="Takahashi T."/>
            <person name="Nishimura K."/>
        </authorList>
    </citation>
    <scope>NUCLEOTIDE SEQUENCE</scope>
</reference>
<proteinExistence type="inferred from homology"/>
<sequence length="237" mass="26234">MAATRDIKTWLVVFALCMVLTMQLQNLRVCAEPQVPCFFSFGDSLADNGNNNELATSAKVNYLPYGIDFSDGPTGRFTNGRNTVDILVELFGFEKGIPSYATANGSTSLNGVNYASGTSGIIAASGKHLGDNIHLAKQIINHRITISRIVEVLGNKMATERLNKCLYWVAIGNSDYVHNYYFPGTFYPYRRRYDTEEFADFVIGNYLRHIKKLYSLGARKIVLVGLGKVGCTPYAIS</sequence>
<evidence type="ECO:0000256" key="2">
    <source>
        <dbReference type="ARBA" id="ARBA00008668"/>
    </source>
</evidence>
<evidence type="ECO:0000256" key="4">
    <source>
        <dbReference type="ARBA" id="ARBA00022729"/>
    </source>
</evidence>
<keyword evidence="6" id="KW-0442">Lipid degradation</keyword>
<comment type="caution">
    <text evidence="9">The sequence shown here is derived from an EMBL/GenBank/DDBJ whole genome shotgun (WGS) entry which is preliminary data.</text>
</comment>
<feature type="chain" id="PRO_5041658439" description="GDSL esterase/lipase" evidence="8">
    <location>
        <begin position="27"/>
        <end position="237"/>
    </location>
</feature>
<feature type="signal peptide" evidence="8">
    <location>
        <begin position="1"/>
        <end position="26"/>
    </location>
</feature>
<dbReference type="PANTHER" id="PTHR45650">
    <property type="entry name" value="GDSL-LIKE LIPASE/ACYLHYDROLASE-RELATED"/>
    <property type="match status" value="1"/>
</dbReference>
<comment type="similarity">
    <text evidence="2">Belongs to the 'GDSL' lipolytic enzyme family.</text>
</comment>
<protein>
    <recommendedName>
        <fullName evidence="11">GDSL esterase/lipase</fullName>
    </recommendedName>
</protein>
<evidence type="ECO:0000256" key="3">
    <source>
        <dbReference type="ARBA" id="ARBA00022525"/>
    </source>
</evidence>
<dbReference type="Pfam" id="PF00657">
    <property type="entry name" value="Lipase_GDSL"/>
    <property type="match status" value="1"/>
</dbReference>
<organism evidence="9 10">
    <name type="scientific">Ficus carica</name>
    <name type="common">Common fig</name>
    <dbReference type="NCBI Taxonomy" id="3494"/>
    <lineage>
        <taxon>Eukaryota</taxon>
        <taxon>Viridiplantae</taxon>
        <taxon>Streptophyta</taxon>
        <taxon>Embryophyta</taxon>
        <taxon>Tracheophyta</taxon>
        <taxon>Spermatophyta</taxon>
        <taxon>Magnoliopsida</taxon>
        <taxon>eudicotyledons</taxon>
        <taxon>Gunneridae</taxon>
        <taxon>Pentapetalae</taxon>
        <taxon>rosids</taxon>
        <taxon>fabids</taxon>
        <taxon>Rosales</taxon>
        <taxon>Moraceae</taxon>
        <taxon>Ficeae</taxon>
        <taxon>Ficus</taxon>
    </lineage>
</organism>
<accession>A0AA88DI41</accession>
<evidence type="ECO:0000256" key="7">
    <source>
        <dbReference type="ARBA" id="ARBA00023098"/>
    </source>
</evidence>
<evidence type="ECO:0000256" key="6">
    <source>
        <dbReference type="ARBA" id="ARBA00022963"/>
    </source>
</evidence>
<keyword evidence="10" id="KW-1185">Reference proteome</keyword>
<evidence type="ECO:0000256" key="1">
    <source>
        <dbReference type="ARBA" id="ARBA00004613"/>
    </source>
</evidence>
<name>A0AA88DI41_FICCA</name>
<dbReference type="EMBL" id="BTGU01000016">
    <property type="protein sequence ID" value="GMN43434.1"/>
    <property type="molecule type" value="Genomic_DNA"/>
</dbReference>
<dbReference type="InterPro" id="IPR051238">
    <property type="entry name" value="GDSL_esterase/lipase"/>
</dbReference>
<dbReference type="AlphaFoldDB" id="A0AA88DI41"/>
<dbReference type="InterPro" id="IPR036514">
    <property type="entry name" value="SGNH_hydro_sf"/>
</dbReference>
<evidence type="ECO:0000313" key="9">
    <source>
        <dbReference type="EMBL" id="GMN43434.1"/>
    </source>
</evidence>
<keyword evidence="3" id="KW-0964">Secreted</keyword>
<dbReference type="Gene3D" id="3.40.50.1110">
    <property type="entry name" value="SGNH hydrolase"/>
    <property type="match status" value="1"/>
</dbReference>
<evidence type="ECO:0000256" key="8">
    <source>
        <dbReference type="SAM" id="SignalP"/>
    </source>
</evidence>
<keyword evidence="5" id="KW-0378">Hydrolase</keyword>
<dbReference type="GO" id="GO:0016788">
    <property type="term" value="F:hydrolase activity, acting on ester bonds"/>
    <property type="evidence" value="ECO:0007669"/>
    <property type="project" value="InterPro"/>
</dbReference>
<dbReference type="GO" id="GO:0005576">
    <property type="term" value="C:extracellular region"/>
    <property type="evidence" value="ECO:0007669"/>
    <property type="project" value="UniProtKB-SubCell"/>
</dbReference>
<evidence type="ECO:0008006" key="11">
    <source>
        <dbReference type="Google" id="ProtNLM"/>
    </source>
</evidence>
<dbReference type="Proteomes" id="UP001187192">
    <property type="component" value="Unassembled WGS sequence"/>
</dbReference>